<evidence type="ECO:0000259" key="2">
    <source>
        <dbReference type="Pfam" id="PF05022"/>
    </source>
</evidence>
<proteinExistence type="predicted"/>
<feature type="domain" description="Srp40 C-terminal" evidence="2">
    <location>
        <begin position="93"/>
        <end position="167"/>
    </location>
</feature>
<dbReference type="PANTHER" id="PTHR23216">
    <property type="entry name" value="NUCLEOLAR AND COILED-BODY PHOSPHOPROTEIN 1"/>
    <property type="match status" value="1"/>
</dbReference>
<name>A0A9X8DP50_APHAT</name>
<evidence type="ECO:0000313" key="3">
    <source>
        <dbReference type="EMBL" id="RLO01049.1"/>
    </source>
</evidence>
<dbReference type="GO" id="GO:0005730">
    <property type="term" value="C:nucleolus"/>
    <property type="evidence" value="ECO:0007669"/>
    <property type="project" value="InterPro"/>
</dbReference>
<organism evidence="3 4">
    <name type="scientific">Aphanomyces astaci</name>
    <name type="common">Crayfish plague agent</name>
    <dbReference type="NCBI Taxonomy" id="112090"/>
    <lineage>
        <taxon>Eukaryota</taxon>
        <taxon>Sar</taxon>
        <taxon>Stramenopiles</taxon>
        <taxon>Oomycota</taxon>
        <taxon>Saprolegniomycetes</taxon>
        <taxon>Saprolegniales</taxon>
        <taxon>Verrucalvaceae</taxon>
        <taxon>Aphanomyces</taxon>
    </lineage>
</organism>
<dbReference type="InterPro" id="IPR039191">
    <property type="entry name" value="Nopp140-like"/>
</dbReference>
<evidence type="ECO:0000313" key="4">
    <source>
        <dbReference type="Proteomes" id="UP000275652"/>
    </source>
</evidence>
<dbReference type="Proteomes" id="UP000275652">
    <property type="component" value="Unassembled WGS sequence"/>
</dbReference>
<feature type="region of interest" description="Disordered" evidence="1">
    <location>
        <begin position="1"/>
        <end position="92"/>
    </location>
</feature>
<accession>A0A9X8DP50</accession>
<sequence length="169" mass="18254">DDSSDDEDTKAAPAKRKLPASKAASTPSKKQKTESSSSDSSSSSDESSDESEDEDEVAKEKARRVEAAAAAAAWTPKKIEAPTLGEQGQKGVPFQRVDGEYWSTQIVDETLRDNSYAATFGEDGVGSKANTVLLKVRGKDFTREKNKKKRSTYLCGAIDLGSNSFKYTD</sequence>
<feature type="compositionally biased region" description="Low complexity" evidence="1">
    <location>
        <begin position="34"/>
        <end position="45"/>
    </location>
</feature>
<dbReference type="InterPro" id="IPR007718">
    <property type="entry name" value="Srp40_C"/>
</dbReference>
<dbReference type="EMBL" id="QUTI01037605">
    <property type="protein sequence ID" value="RLO01049.1"/>
    <property type="molecule type" value="Genomic_DNA"/>
</dbReference>
<dbReference type="PANTHER" id="PTHR23216:SF1">
    <property type="entry name" value="NUCLEOLAR AND COILED-BODY PHOSPHOPROTEIN 1"/>
    <property type="match status" value="1"/>
</dbReference>
<protein>
    <recommendedName>
        <fullName evidence="2">Srp40 C-terminal domain-containing protein</fullName>
    </recommendedName>
</protein>
<gene>
    <name evidence="3" type="ORF">DYB28_008119</name>
</gene>
<reference evidence="3 4" key="1">
    <citation type="journal article" date="2018" name="J. Invertebr. Pathol.">
        <title>New genotyping method for the causative agent of crayfish plague (Aphanomyces astaci) based on whole genome data.</title>
        <authorList>
            <person name="Minardi D."/>
            <person name="Studholme D.J."/>
            <person name="van der Giezen M."/>
            <person name="Pretto T."/>
            <person name="Oidtmann B."/>
        </authorList>
    </citation>
    <scope>NUCLEOTIDE SEQUENCE [LARGE SCALE GENOMIC DNA]</scope>
    <source>
        <strain evidence="3 4">KB13</strain>
    </source>
</reference>
<feature type="non-terminal residue" evidence="3">
    <location>
        <position position="1"/>
    </location>
</feature>
<feature type="compositionally biased region" description="Acidic residues" evidence="1">
    <location>
        <begin position="46"/>
        <end position="57"/>
    </location>
</feature>
<comment type="caution">
    <text evidence="3">The sequence shown here is derived from an EMBL/GenBank/DDBJ whole genome shotgun (WGS) entry which is preliminary data.</text>
</comment>
<dbReference type="Pfam" id="PF05022">
    <property type="entry name" value="SRP40_C"/>
    <property type="match status" value="1"/>
</dbReference>
<evidence type="ECO:0000256" key="1">
    <source>
        <dbReference type="SAM" id="MobiDB-lite"/>
    </source>
</evidence>
<dbReference type="AlphaFoldDB" id="A0A9X8DP50"/>